<dbReference type="GO" id="GO:0043190">
    <property type="term" value="C:ATP-binding cassette (ABC) transporter complex"/>
    <property type="evidence" value="ECO:0007669"/>
    <property type="project" value="InterPro"/>
</dbReference>
<organism evidence="9 10">
    <name type="scientific">Allomeiothermus silvanus (strain ATCC 700542 / DSM 9946 / NBRC 106475 / NCIMB 13440 / VI-R2)</name>
    <name type="common">Thermus silvanus</name>
    <dbReference type="NCBI Taxonomy" id="526227"/>
    <lineage>
        <taxon>Bacteria</taxon>
        <taxon>Thermotogati</taxon>
        <taxon>Deinococcota</taxon>
        <taxon>Deinococci</taxon>
        <taxon>Thermales</taxon>
        <taxon>Thermaceae</taxon>
        <taxon>Allomeiothermus</taxon>
    </lineage>
</organism>
<feature type="transmembrane region" description="Helical" evidence="7">
    <location>
        <begin position="332"/>
        <end position="354"/>
    </location>
</feature>
<feature type="domain" description="ABC transmembrane type-1" evidence="8">
    <location>
        <begin position="157"/>
        <end position="351"/>
    </location>
</feature>
<dbReference type="EMBL" id="CP002043">
    <property type="protein sequence ID" value="ADH65210.1"/>
    <property type="molecule type" value="Genomic_DNA"/>
</dbReference>
<evidence type="ECO:0000256" key="5">
    <source>
        <dbReference type="ARBA" id="ARBA00022989"/>
    </source>
</evidence>
<protein>
    <recommendedName>
        <fullName evidence="8">ABC transmembrane type-1 domain-containing protein</fullName>
    </recommendedName>
</protein>
<reference evidence="9 10" key="1">
    <citation type="journal article" date="2010" name="Stand. Genomic Sci.">
        <title>Complete genome sequence of Meiothermus silvanus type strain (VI-R2).</title>
        <authorList>
            <person name="Sikorski J."/>
            <person name="Tindall B.J."/>
            <person name="Lowry S."/>
            <person name="Lucas S."/>
            <person name="Nolan M."/>
            <person name="Copeland A."/>
            <person name="Glavina Del Rio T."/>
            <person name="Tice H."/>
            <person name="Cheng J.F."/>
            <person name="Han C."/>
            <person name="Pitluck S."/>
            <person name="Liolios K."/>
            <person name="Ivanova N."/>
            <person name="Mavromatis K."/>
            <person name="Mikhailova N."/>
            <person name="Pati A."/>
            <person name="Goodwin L."/>
            <person name="Chen A."/>
            <person name="Palaniappan K."/>
            <person name="Land M."/>
            <person name="Hauser L."/>
            <person name="Chang Y.J."/>
            <person name="Jeffries C.D."/>
            <person name="Rohde M."/>
            <person name="Goker M."/>
            <person name="Woyke T."/>
            <person name="Bristow J."/>
            <person name="Eisen J.A."/>
            <person name="Markowitz V."/>
            <person name="Hugenholtz P."/>
            <person name="Kyrpides N.C."/>
            <person name="Klenk H.P."/>
            <person name="Lapidus A."/>
        </authorList>
    </citation>
    <scope>NUCLEOTIDE SEQUENCE [LARGE SCALE GENOMIC DNA]</scope>
    <source>
        <strain evidence="10">ATCC 700542 / DSM 9946 / VI-R2</strain>
        <plasmid evidence="10">Plasmid pMESIL01</plasmid>
    </source>
</reference>
<dbReference type="InterPro" id="IPR035906">
    <property type="entry name" value="MetI-like_sf"/>
</dbReference>
<dbReference type="KEGG" id="msv:Mesil_3399"/>
<keyword evidence="10" id="KW-1185">Reference proteome</keyword>
<accession>D7BJ54</accession>
<feature type="transmembrane region" description="Helical" evidence="7">
    <location>
        <begin position="12"/>
        <end position="36"/>
    </location>
</feature>
<dbReference type="RefSeq" id="WP_013159723.1">
    <property type="nucleotide sequence ID" value="NC_014213.1"/>
</dbReference>
<dbReference type="InterPro" id="IPR000515">
    <property type="entry name" value="MetI-like"/>
</dbReference>
<geneLocation type="plasmid" evidence="9 10">
    <name>pMESIL01</name>
</geneLocation>
<evidence type="ECO:0000256" key="2">
    <source>
        <dbReference type="ARBA" id="ARBA00022448"/>
    </source>
</evidence>
<dbReference type="CDD" id="cd06261">
    <property type="entry name" value="TM_PBP2"/>
    <property type="match status" value="1"/>
</dbReference>
<dbReference type="PROSITE" id="PS50928">
    <property type="entry name" value="ABC_TM1"/>
    <property type="match status" value="1"/>
</dbReference>
<dbReference type="eggNOG" id="COG0765">
    <property type="taxonomic scope" value="Bacteria"/>
</dbReference>
<feature type="transmembrane region" description="Helical" evidence="7">
    <location>
        <begin position="130"/>
        <end position="149"/>
    </location>
</feature>
<gene>
    <name evidence="9" type="ORF">Mesil_3399</name>
</gene>
<comment type="subcellular location">
    <subcellularLocation>
        <location evidence="1 7">Cell membrane</location>
        <topology evidence="1 7">Multi-pass membrane protein</topology>
    </subcellularLocation>
</comment>
<feature type="transmembrane region" description="Helical" evidence="7">
    <location>
        <begin position="91"/>
        <end position="124"/>
    </location>
</feature>
<evidence type="ECO:0000256" key="1">
    <source>
        <dbReference type="ARBA" id="ARBA00004651"/>
    </source>
</evidence>
<dbReference type="NCBIfam" id="TIGR01726">
    <property type="entry name" value="HEQRo_perm_3TM"/>
    <property type="match status" value="1"/>
</dbReference>
<dbReference type="Gene3D" id="1.10.3720.10">
    <property type="entry name" value="MetI-like"/>
    <property type="match status" value="1"/>
</dbReference>
<evidence type="ECO:0000256" key="6">
    <source>
        <dbReference type="ARBA" id="ARBA00023136"/>
    </source>
</evidence>
<name>D7BJ54_ALLS1</name>
<dbReference type="AlphaFoldDB" id="D7BJ54"/>
<feature type="transmembrane region" description="Helical" evidence="7">
    <location>
        <begin position="229"/>
        <end position="245"/>
    </location>
</feature>
<sequence length="363" mass="38665">MNSLRSLFATPASALLSLLLGALALWIFLGLARWALFDARWEVIYNNAQLFFLGRLPPEMAWRGWGLLAAEALLLGLGMGHLGARLGPAGLALLVLAAVVVGVVLFPHSLALPALLLAGAYALGNLARRWGLALGLTAIGVGVVLLLPIPIQLWSGLMLSVLLAVSSMVLAFPLGLALALAKAGRLPLLRALATGYVELVRGVPLVSVLFLAFVTLPLFLPEGFRPPQVLRAIVGFTLFAAAYLAENVRGGLQAVPQGQREAAYALGLNGFHTAYYVVLPQALRAVIPAIVGQFIALFKDTSLVVLIGLLDLLGMAQAVLANPLYLHREREVYLFLALVYLAVSGTFSYLGRLIERRLGVGSR</sequence>
<dbReference type="HOGENOM" id="CLU_019602_16_1_0"/>
<dbReference type="Pfam" id="PF00528">
    <property type="entry name" value="BPD_transp_1"/>
    <property type="match status" value="1"/>
</dbReference>
<keyword evidence="9" id="KW-0614">Plasmid</keyword>
<keyword evidence="6 7" id="KW-0472">Membrane</keyword>
<dbReference type="InterPro" id="IPR043429">
    <property type="entry name" value="ArtM/GltK/GlnP/TcyL/YhdX-like"/>
</dbReference>
<dbReference type="InterPro" id="IPR010065">
    <property type="entry name" value="AA_ABC_transptr_permease_3TM"/>
</dbReference>
<dbReference type="PANTHER" id="PTHR30614:SF41">
    <property type="entry name" value="INNER MEMBRANE AMINO-ACID ABC TRANSPORTER PERMEASE PROTEIN YHDY"/>
    <property type="match status" value="1"/>
</dbReference>
<feature type="transmembrane region" description="Helical" evidence="7">
    <location>
        <begin position="161"/>
        <end position="181"/>
    </location>
</feature>
<evidence type="ECO:0000259" key="8">
    <source>
        <dbReference type="PROSITE" id="PS50928"/>
    </source>
</evidence>
<dbReference type="Proteomes" id="UP000001916">
    <property type="component" value="Plasmid pMESIL01"/>
</dbReference>
<feature type="transmembrane region" description="Helical" evidence="7">
    <location>
        <begin position="274"/>
        <end position="296"/>
    </location>
</feature>
<dbReference type="GO" id="GO:0006865">
    <property type="term" value="P:amino acid transport"/>
    <property type="evidence" value="ECO:0007669"/>
    <property type="project" value="TreeGrafter"/>
</dbReference>
<evidence type="ECO:0000256" key="7">
    <source>
        <dbReference type="RuleBase" id="RU363032"/>
    </source>
</evidence>
<keyword evidence="5 7" id="KW-1133">Transmembrane helix</keyword>
<feature type="transmembrane region" description="Helical" evidence="7">
    <location>
        <begin position="60"/>
        <end position="79"/>
    </location>
</feature>
<dbReference type="GO" id="GO:0022857">
    <property type="term" value="F:transmembrane transporter activity"/>
    <property type="evidence" value="ECO:0007669"/>
    <property type="project" value="InterPro"/>
</dbReference>
<evidence type="ECO:0000313" key="9">
    <source>
        <dbReference type="EMBL" id="ADH65210.1"/>
    </source>
</evidence>
<feature type="transmembrane region" description="Helical" evidence="7">
    <location>
        <begin position="303"/>
        <end position="326"/>
    </location>
</feature>
<feature type="transmembrane region" description="Helical" evidence="7">
    <location>
        <begin position="201"/>
        <end position="220"/>
    </location>
</feature>
<dbReference type="SUPFAM" id="SSF161098">
    <property type="entry name" value="MetI-like"/>
    <property type="match status" value="1"/>
</dbReference>
<proteinExistence type="inferred from homology"/>
<dbReference type="PANTHER" id="PTHR30614">
    <property type="entry name" value="MEMBRANE COMPONENT OF AMINO ACID ABC TRANSPORTER"/>
    <property type="match status" value="1"/>
</dbReference>
<evidence type="ECO:0000256" key="4">
    <source>
        <dbReference type="ARBA" id="ARBA00022692"/>
    </source>
</evidence>
<comment type="similarity">
    <text evidence="7">Belongs to the binding-protein-dependent transport system permease family.</text>
</comment>
<evidence type="ECO:0000313" key="10">
    <source>
        <dbReference type="Proteomes" id="UP000001916"/>
    </source>
</evidence>
<keyword evidence="3" id="KW-1003">Cell membrane</keyword>
<keyword evidence="2 7" id="KW-0813">Transport</keyword>
<keyword evidence="4 7" id="KW-0812">Transmembrane</keyword>
<evidence type="ECO:0000256" key="3">
    <source>
        <dbReference type="ARBA" id="ARBA00022475"/>
    </source>
</evidence>